<organism evidence="1 2">
    <name type="scientific">Tetragenococcus halophilus (strain DSM 20338 / JCM 20259 / NCIMB 9735 / NBRC 12172)</name>
    <name type="common">Pediococcus halophilus</name>
    <dbReference type="NCBI Taxonomy" id="945021"/>
    <lineage>
        <taxon>Bacteria</taxon>
        <taxon>Bacillati</taxon>
        <taxon>Bacillota</taxon>
        <taxon>Bacilli</taxon>
        <taxon>Lactobacillales</taxon>
        <taxon>Enterococcaceae</taxon>
        <taxon>Tetragenococcus</taxon>
    </lineage>
</organism>
<proteinExistence type="predicted"/>
<gene>
    <name evidence="1" type="ordered locus">TEH_16200</name>
</gene>
<dbReference type="AlphaFoldDB" id="A0AAN1SHK2"/>
<sequence>MIKLKNNAHLIDQAQHKVQYTNANDYTKTEHRYFKSFYQVNTWTRPRIAAIKATRKASTLLFYKFQFAVIGFANLSPQTVFQLQQKQGIWRISLKK</sequence>
<accession>A0AAN1SHK2</accession>
<evidence type="ECO:0000313" key="1">
    <source>
        <dbReference type="EMBL" id="BAK94947.1"/>
    </source>
</evidence>
<reference evidence="1 2" key="1">
    <citation type="submission" date="2011-01" db="EMBL/GenBank/DDBJ databases">
        <title>Whole genome sequence of Tetragenococcus halophilus NBRC 12172.</title>
        <authorList>
            <person name="Nakazawa H."/>
            <person name="Omata S."/>
            <person name="Koga C."/>
            <person name="Watanabe Y."/>
            <person name="Katano Y."/>
            <person name="Ito N."/>
            <person name="Tsukatani N."/>
            <person name="Ankai A."/>
            <person name="Oguchi A."/>
            <person name="Fukui S."/>
            <person name="Yashiro I."/>
            <person name="Kamata S."/>
            <person name="Hashimoto Y."/>
            <person name="Yamazaki J."/>
            <person name="Taguchi H."/>
            <person name="Tanaka A."/>
            <person name="Koyama T."/>
            <person name="Ichige A."/>
            <person name="Hanya Y."/>
            <person name="Tanikawa S."/>
            <person name="Yamazaki S."/>
            <person name="Fujita N."/>
        </authorList>
    </citation>
    <scope>NUCLEOTIDE SEQUENCE [LARGE SCALE GENOMIC DNA]</scope>
    <source>
        <strain evidence="2">DSM 20338 / JCM 20259 / NCIMB 9735 / NBRC 12172</strain>
    </source>
</reference>
<evidence type="ECO:0000313" key="2">
    <source>
        <dbReference type="Proteomes" id="UP000002663"/>
    </source>
</evidence>
<protein>
    <submittedName>
        <fullName evidence="1">Transposase</fullName>
    </submittedName>
</protein>
<dbReference type="KEGG" id="thl:TEH_16200"/>
<name>A0AAN1SHK2_TETHN</name>
<dbReference type="Proteomes" id="UP000002663">
    <property type="component" value="Chromosome"/>
</dbReference>
<dbReference type="EMBL" id="AP012046">
    <property type="protein sequence ID" value="BAK94947.1"/>
    <property type="molecule type" value="Genomic_DNA"/>
</dbReference>